<dbReference type="CDD" id="cd00159">
    <property type="entry name" value="RhoGAP"/>
    <property type="match status" value="1"/>
</dbReference>
<accession>L8GLA7</accession>
<gene>
    <name evidence="4" type="ORF">ACA1_096580</name>
</gene>
<dbReference type="STRING" id="1257118.L8GLA7"/>
<dbReference type="InterPro" id="IPR008936">
    <property type="entry name" value="Rho_GTPase_activation_prot"/>
</dbReference>
<dbReference type="InterPro" id="IPR001849">
    <property type="entry name" value="PH_domain"/>
</dbReference>
<evidence type="ECO:0000313" key="5">
    <source>
        <dbReference type="Proteomes" id="UP000011083"/>
    </source>
</evidence>
<dbReference type="Gene3D" id="2.30.29.30">
    <property type="entry name" value="Pleckstrin-homology domain (PH domain)/Phosphotyrosine-binding domain (PTB)"/>
    <property type="match status" value="1"/>
</dbReference>
<reference evidence="4 5" key="1">
    <citation type="journal article" date="2013" name="Genome Biol.">
        <title>Genome of Acanthamoeba castellanii highlights extensive lateral gene transfer and early evolution of tyrosine kinase signaling.</title>
        <authorList>
            <person name="Clarke M."/>
            <person name="Lohan A.J."/>
            <person name="Liu B."/>
            <person name="Lagkouvardos I."/>
            <person name="Roy S."/>
            <person name="Zafar N."/>
            <person name="Bertelli C."/>
            <person name="Schilde C."/>
            <person name="Kianianmomeni A."/>
            <person name="Burglin T.R."/>
            <person name="Frech C."/>
            <person name="Turcotte B."/>
            <person name="Kopec K.O."/>
            <person name="Synnott J.M."/>
            <person name="Choo C."/>
            <person name="Paponov I."/>
            <person name="Finkler A."/>
            <person name="Soon Heng Tan C."/>
            <person name="Hutchins A.P."/>
            <person name="Weinmeier T."/>
            <person name="Rattei T."/>
            <person name="Chu J.S."/>
            <person name="Gimenez G."/>
            <person name="Irimia M."/>
            <person name="Rigden D.J."/>
            <person name="Fitzpatrick D.A."/>
            <person name="Lorenzo-Morales J."/>
            <person name="Bateman A."/>
            <person name="Chiu C.H."/>
            <person name="Tang P."/>
            <person name="Hegemann P."/>
            <person name="Fromm H."/>
            <person name="Raoult D."/>
            <person name="Greub G."/>
            <person name="Miranda-Saavedra D."/>
            <person name="Chen N."/>
            <person name="Nash P."/>
            <person name="Ginger M.L."/>
            <person name="Horn M."/>
            <person name="Schaap P."/>
            <person name="Caler L."/>
            <person name="Loftus B."/>
        </authorList>
    </citation>
    <scope>NUCLEOTIDE SEQUENCE [LARGE SCALE GENOMIC DNA]</scope>
    <source>
        <strain evidence="4 5">Neff</strain>
    </source>
</reference>
<protein>
    <submittedName>
        <fullName evidence="4">RhoGAP domain containing protein</fullName>
    </submittedName>
</protein>
<evidence type="ECO:0000313" key="4">
    <source>
        <dbReference type="EMBL" id="ELR12986.1"/>
    </source>
</evidence>
<dbReference type="PROSITE" id="PS50238">
    <property type="entry name" value="RHOGAP"/>
    <property type="match status" value="1"/>
</dbReference>
<proteinExistence type="predicted"/>
<dbReference type="SUPFAM" id="SSF48350">
    <property type="entry name" value="GTPase activation domain, GAP"/>
    <property type="match status" value="1"/>
</dbReference>
<dbReference type="InterPro" id="IPR000198">
    <property type="entry name" value="RhoGAP_dom"/>
</dbReference>
<organism evidence="4 5">
    <name type="scientific">Acanthamoeba castellanii (strain ATCC 30010 / Neff)</name>
    <dbReference type="NCBI Taxonomy" id="1257118"/>
    <lineage>
        <taxon>Eukaryota</taxon>
        <taxon>Amoebozoa</taxon>
        <taxon>Discosea</taxon>
        <taxon>Longamoebia</taxon>
        <taxon>Centramoebida</taxon>
        <taxon>Acanthamoebidae</taxon>
        <taxon>Acanthamoeba</taxon>
    </lineage>
</organism>
<feature type="domain" description="Rho-GAP" evidence="3">
    <location>
        <begin position="119"/>
        <end position="307"/>
    </location>
</feature>
<dbReference type="GeneID" id="14913396"/>
<dbReference type="Proteomes" id="UP000011083">
    <property type="component" value="Unassembled WGS sequence"/>
</dbReference>
<name>L8GLA7_ACACF</name>
<sequence>MVQRGAQLFYFTQPHLKDSAAKGIINLEGAEVSRPDDASAPELSLPNAGNVLFLVKTAKGRIYMLKGEQDKDVEGWIQRLQKATQAKAPVGAGAGAGKEEGKDHTANNADGYSAFYWKREETNLGIPIVVHRILTYLDSVLEVQGIFRLSGGAESVRNLKKAFDTSKDLWNVALPDFTSSGPHAVASLLKLFMKELPEPLVPNDFYKLFLDLQKERCHDATARLRDLRELIFKMPPAHRAMLAELAGLLRRIANMSKVNQMTPKNLAICLAPNIFRSNDLNLLESMTDAPYLLSMMKTFITQHPYLFAEVEDLDAIKPERKSGAIVMIPIAQLAALNNESGSPVPHVACQPTLPPAKTNVPLTHSGDALKLSGGRSESGNSLVLDVEGFMYDEEMMEDSSAEQLTEEELLEAVQVFINDCQVILE</sequence>
<dbReference type="SUPFAM" id="SSF50729">
    <property type="entry name" value="PH domain-like"/>
    <property type="match status" value="1"/>
</dbReference>
<dbReference type="SMART" id="SM00324">
    <property type="entry name" value="RhoGAP"/>
    <property type="match status" value="1"/>
</dbReference>
<dbReference type="PANTHER" id="PTHR15228:SF25">
    <property type="entry name" value="F-BAR DOMAIN-CONTAINING PROTEIN"/>
    <property type="match status" value="1"/>
</dbReference>
<dbReference type="GO" id="GO:0005096">
    <property type="term" value="F:GTPase activator activity"/>
    <property type="evidence" value="ECO:0007669"/>
    <property type="project" value="UniProtKB-KW"/>
</dbReference>
<keyword evidence="5" id="KW-1185">Reference proteome</keyword>
<evidence type="ECO:0000259" key="3">
    <source>
        <dbReference type="PROSITE" id="PS50238"/>
    </source>
</evidence>
<dbReference type="VEuPathDB" id="AmoebaDB:ACA1_096580"/>
<dbReference type="AlphaFoldDB" id="L8GLA7"/>
<dbReference type="GO" id="GO:0007165">
    <property type="term" value="P:signal transduction"/>
    <property type="evidence" value="ECO:0007669"/>
    <property type="project" value="InterPro"/>
</dbReference>
<evidence type="ECO:0000259" key="2">
    <source>
        <dbReference type="PROSITE" id="PS50003"/>
    </source>
</evidence>
<evidence type="ECO:0000256" key="1">
    <source>
        <dbReference type="ARBA" id="ARBA00022468"/>
    </source>
</evidence>
<feature type="domain" description="PH" evidence="2">
    <location>
        <begin position="1"/>
        <end position="85"/>
    </location>
</feature>
<dbReference type="KEGG" id="acan:ACA1_096580"/>
<dbReference type="OrthoDB" id="185175at2759"/>
<dbReference type="PANTHER" id="PTHR15228">
    <property type="entry name" value="SPERMATHECAL PHYSIOLOGY VARIANT"/>
    <property type="match status" value="1"/>
</dbReference>
<dbReference type="RefSeq" id="XP_004334999.1">
    <property type="nucleotide sequence ID" value="XM_004334951.1"/>
</dbReference>
<dbReference type="InterPro" id="IPR051025">
    <property type="entry name" value="RhoGAP"/>
</dbReference>
<dbReference type="Pfam" id="PF00620">
    <property type="entry name" value="RhoGAP"/>
    <property type="match status" value="1"/>
</dbReference>
<dbReference type="InterPro" id="IPR011993">
    <property type="entry name" value="PH-like_dom_sf"/>
</dbReference>
<dbReference type="Gene3D" id="1.10.555.10">
    <property type="entry name" value="Rho GTPase activation protein"/>
    <property type="match status" value="1"/>
</dbReference>
<dbReference type="EMBL" id="KB008103">
    <property type="protein sequence ID" value="ELR12986.1"/>
    <property type="molecule type" value="Genomic_DNA"/>
</dbReference>
<dbReference type="PROSITE" id="PS50003">
    <property type="entry name" value="PH_DOMAIN"/>
    <property type="match status" value="1"/>
</dbReference>
<keyword evidence="1" id="KW-0343">GTPase activation</keyword>